<dbReference type="RefSeq" id="XP_050519271.1">
    <property type="nucleotide sequence ID" value="XM_050663314.1"/>
</dbReference>
<proteinExistence type="predicted"/>
<dbReference type="Proteomes" id="UP001652700">
    <property type="component" value="Unplaced"/>
</dbReference>
<accession>A0ABM5LA01</accession>
<reference evidence="3" key="1">
    <citation type="submission" date="2025-05" db="UniProtKB">
        <authorList>
            <consortium name="EnsemblMetazoa"/>
        </authorList>
    </citation>
    <scope>IDENTIFICATION</scope>
</reference>
<dbReference type="EnsemblMetazoa" id="XM_050663314.1">
    <property type="protein sequence ID" value="XP_050519271.1"/>
    <property type="gene ID" value="LOC126893299"/>
</dbReference>
<evidence type="ECO:0000313" key="3">
    <source>
        <dbReference type="EnsemblMetazoa" id="XP_050519271.1"/>
    </source>
</evidence>
<feature type="signal peptide" evidence="2">
    <location>
        <begin position="1"/>
        <end position="17"/>
    </location>
</feature>
<feature type="chain" id="PRO_5045861620" evidence="2">
    <location>
        <begin position="18"/>
        <end position="185"/>
    </location>
</feature>
<dbReference type="GeneID" id="126893299"/>
<keyword evidence="4" id="KW-1185">Reference proteome</keyword>
<evidence type="ECO:0000313" key="4">
    <source>
        <dbReference type="Proteomes" id="UP001652700"/>
    </source>
</evidence>
<evidence type="ECO:0000256" key="1">
    <source>
        <dbReference type="ARBA" id="ARBA00022729"/>
    </source>
</evidence>
<dbReference type="Gene3D" id="2.70.220.10">
    <property type="entry name" value="Ganglioside GM2 activator"/>
    <property type="match status" value="1"/>
</dbReference>
<keyword evidence="1 2" id="KW-0732">Signal</keyword>
<protein>
    <submittedName>
        <fullName evidence="3">Uncharacterized protein</fullName>
    </submittedName>
</protein>
<evidence type="ECO:0000256" key="2">
    <source>
        <dbReference type="SAM" id="SignalP"/>
    </source>
</evidence>
<name>A0ABM5LA01_DIAVI</name>
<dbReference type="InterPro" id="IPR036846">
    <property type="entry name" value="GM2-AP_sf"/>
</dbReference>
<sequence>MTKLTIVLCGLFIGISGDIDIFRPKTIRFNVFRGRCSEYPSAPITYSNVQFSNINRALFLSMKVHIKRNINSEDLKLHLHLKRCNSNDALDTCETYNTVKLNHFCKILVADDKPWTPFRKLFNPPPGGCPLRKGEFEVNNGTFDGGALSAFPISNFYWKVTVLMLTDPGDEVVMCNKVEGQIAPI</sequence>
<organism evidence="3 4">
    <name type="scientific">Diabrotica virgifera virgifera</name>
    <name type="common">western corn rootworm</name>
    <dbReference type="NCBI Taxonomy" id="50390"/>
    <lineage>
        <taxon>Eukaryota</taxon>
        <taxon>Metazoa</taxon>
        <taxon>Ecdysozoa</taxon>
        <taxon>Arthropoda</taxon>
        <taxon>Hexapoda</taxon>
        <taxon>Insecta</taxon>
        <taxon>Pterygota</taxon>
        <taxon>Neoptera</taxon>
        <taxon>Endopterygota</taxon>
        <taxon>Coleoptera</taxon>
        <taxon>Polyphaga</taxon>
        <taxon>Cucujiformia</taxon>
        <taxon>Chrysomeloidea</taxon>
        <taxon>Chrysomelidae</taxon>
        <taxon>Galerucinae</taxon>
        <taxon>Diabroticina</taxon>
        <taxon>Diabroticites</taxon>
        <taxon>Diabrotica</taxon>
    </lineage>
</organism>